<evidence type="ECO:0000256" key="2">
    <source>
        <dbReference type="ARBA" id="ARBA00022603"/>
    </source>
</evidence>
<dbReference type="EMBL" id="CP025057">
    <property type="protein sequence ID" value="AUB31735.1"/>
    <property type="molecule type" value="Genomic_DNA"/>
</dbReference>
<dbReference type="SUPFAM" id="SSF53335">
    <property type="entry name" value="S-adenosyl-L-methionine-dependent methyltransferases"/>
    <property type="match status" value="1"/>
</dbReference>
<dbReference type="InterPro" id="IPR029063">
    <property type="entry name" value="SAM-dependent_MTases_sf"/>
</dbReference>
<proteinExistence type="predicted"/>
<dbReference type="GO" id="GO:0009007">
    <property type="term" value="F:site-specific DNA-methyltransferase (adenine-specific) activity"/>
    <property type="evidence" value="ECO:0007669"/>
    <property type="project" value="UniProtKB-EC"/>
</dbReference>
<dbReference type="OrthoDB" id="9805629at2"/>
<dbReference type="Proteomes" id="UP000231823">
    <property type="component" value="Chromosome"/>
</dbReference>
<reference evidence="6 7" key="1">
    <citation type="submission" date="2017-12" db="EMBL/GenBank/DDBJ databases">
        <title>Complete genome sequence of Spiroplasma floricola 23-6 (ATCC 29989).</title>
        <authorList>
            <person name="Tsai Y.-M."/>
            <person name="Wu P.-S."/>
            <person name="Lo W.-S."/>
            <person name="Kuo C.-H."/>
        </authorList>
    </citation>
    <scope>NUCLEOTIDE SEQUENCE [LARGE SCALE GENOMIC DNA]</scope>
    <source>
        <strain evidence="6 7">23-6</strain>
    </source>
</reference>
<protein>
    <recommendedName>
        <fullName evidence="1">site-specific DNA-methyltransferase (adenine-specific)</fullName>
        <ecNumber evidence="1">2.1.1.72</ecNumber>
    </recommendedName>
</protein>
<dbReference type="InterPro" id="IPR002052">
    <property type="entry name" value="DNA_methylase_N6_adenine_CS"/>
</dbReference>
<dbReference type="REBASE" id="225281">
    <property type="entry name" value="M1.Sfl236ORF6870P"/>
</dbReference>
<dbReference type="PROSITE" id="PS00092">
    <property type="entry name" value="N6_MTASE"/>
    <property type="match status" value="1"/>
</dbReference>
<dbReference type="AlphaFoldDB" id="A0A2K8SEF0"/>
<evidence type="ECO:0000256" key="3">
    <source>
        <dbReference type="ARBA" id="ARBA00022679"/>
    </source>
</evidence>
<sequence length="341" mass="40558">MKYNNRRYIGNKNKLTSWIFETIEKEMNINTEFIDIFAGTGAVGFYFAEKGYNTILNDNLFHNYVIYRAFNSFDNIDQEKLSNIIDKYNNKKYEYLFDNYISEIYGNRYFSKTEAFKIGEIREDIEKKFKSKIINEDEKYYLITSLMFGADKIANTVGHYESFLNNQHFDKNLELKTLFVQKYSSKITPFNMDANLLIKNLNQENSILYLDPPYNARQYINFYHVLENIAIWNKPTEFQGKSMKFLRDHLKSEYSRSKAKHFLKELINSSKSKVILMSYNNTYNASSTASNNKITEQDIIEIFEEYGKVEIYEKPYKSFNSGKTNFIDHKEILYVCKRSNR</sequence>
<dbReference type="RefSeq" id="WP_100916713.1">
    <property type="nucleotide sequence ID" value="NZ_CP025057.1"/>
</dbReference>
<accession>A0A2K8SEF0</accession>
<evidence type="ECO:0000313" key="7">
    <source>
        <dbReference type="Proteomes" id="UP000231823"/>
    </source>
</evidence>
<evidence type="ECO:0000313" key="6">
    <source>
        <dbReference type="EMBL" id="AUB31735.1"/>
    </source>
</evidence>
<keyword evidence="4" id="KW-0949">S-adenosyl-L-methionine</keyword>
<keyword evidence="7" id="KW-1185">Reference proteome</keyword>
<keyword evidence="2 6" id="KW-0489">Methyltransferase</keyword>
<dbReference type="GO" id="GO:0009307">
    <property type="term" value="P:DNA restriction-modification system"/>
    <property type="evidence" value="ECO:0007669"/>
    <property type="project" value="InterPro"/>
</dbReference>
<evidence type="ECO:0000256" key="4">
    <source>
        <dbReference type="ARBA" id="ARBA00022691"/>
    </source>
</evidence>
<name>A0A2K8SEF0_9MOLU</name>
<keyword evidence="3 6" id="KW-0808">Transferase</keyword>
<gene>
    <name evidence="6" type="ORF">SFLOR_v1c06870</name>
</gene>
<dbReference type="GO" id="GO:0003676">
    <property type="term" value="F:nucleic acid binding"/>
    <property type="evidence" value="ECO:0007669"/>
    <property type="project" value="InterPro"/>
</dbReference>
<evidence type="ECO:0000256" key="5">
    <source>
        <dbReference type="ARBA" id="ARBA00047942"/>
    </source>
</evidence>
<dbReference type="KEGG" id="sfz:SFLOR_v1c06870"/>
<dbReference type="Pfam" id="PF02086">
    <property type="entry name" value="MethyltransfD12"/>
    <property type="match status" value="1"/>
</dbReference>
<dbReference type="GO" id="GO:0032259">
    <property type="term" value="P:methylation"/>
    <property type="evidence" value="ECO:0007669"/>
    <property type="project" value="UniProtKB-KW"/>
</dbReference>
<dbReference type="PRINTS" id="PR00505">
    <property type="entry name" value="D12N6MTFRASE"/>
</dbReference>
<dbReference type="EC" id="2.1.1.72" evidence="1"/>
<dbReference type="Gene3D" id="3.40.50.150">
    <property type="entry name" value="Vaccinia Virus protein VP39"/>
    <property type="match status" value="1"/>
</dbReference>
<organism evidence="6 7">
    <name type="scientific">Spiroplasma floricola 23-6</name>
    <dbReference type="NCBI Taxonomy" id="1336749"/>
    <lineage>
        <taxon>Bacteria</taxon>
        <taxon>Bacillati</taxon>
        <taxon>Mycoplasmatota</taxon>
        <taxon>Mollicutes</taxon>
        <taxon>Entomoplasmatales</taxon>
        <taxon>Spiroplasmataceae</taxon>
        <taxon>Spiroplasma</taxon>
    </lineage>
</organism>
<evidence type="ECO:0000256" key="1">
    <source>
        <dbReference type="ARBA" id="ARBA00011900"/>
    </source>
</evidence>
<dbReference type="InterPro" id="IPR012327">
    <property type="entry name" value="MeTrfase_D12"/>
</dbReference>
<comment type="catalytic activity">
    <reaction evidence="5">
        <text>a 2'-deoxyadenosine in DNA + S-adenosyl-L-methionine = an N(6)-methyl-2'-deoxyadenosine in DNA + S-adenosyl-L-homocysteine + H(+)</text>
        <dbReference type="Rhea" id="RHEA:15197"/>
        <dbReference type="Rhea" id="RHEA-COMP:12418"/>
        <dbReference type="Rhea" id="RHEA-COMP:12419"/>
        <dbReference type="ChEBI" id="CHEBI:15378"/>
        <dbReference type="ChEBI" id="CHEBI:57856"/>
        <dbReference type="ChEBI" id="CHEBI:59789"/>
        <dbReference type="ChEBI" id="CHEBI:90615"/>
        <dbReference type="ChEBI" id="CHEBI:90616"/>
        <dbReference type="EC" id="2.1.1.72"/>
    </reaction>
</comment>